<accession>I3PCR9</accession>
<dbReference type="AlphaFoldDB" id="I3PCR9"/>
<gene>
    <name evidence="1" type="ORF">var099</name>
</gene>
<protein>
    <submittedName>
        <fullName evidence="1">Uncharacterized protein</fullName>
    </submittedName>
</protein>
<proteinExistence type="predicted"/>
<sequence length="76" mass="8414">MLPKTPIAWRRRTTPASSNLLIAYRTALVADARTHAIEAYLWGARDKAPPAYQNWLDERIAHIDSVLALTAVKGGT</sequence>
<name>I3PCR9_9BURK</name>
<evidence type="ECO:0000313" key="1">
    <source>
        <dbReference type="EMBL" id="AER23976.1"/>
    </source>
</evidence>
<dbReference type="EMBL" id="JN646852">
    <property type="protein sequence ID" value="AER23976.1"/>
    <property type="molecule type" value="Genomic_DNA"/>
</dbReference>
<reference evidence="1" key="1">
    <citation type="submission" date="2011-09" db="EMBL/GenBank/DDBJ databases">
        <title>A novel amdA gene encoded by the newly isolated Variovorax sp. HH01 strain defines a novel class of cofactor-less aryl malonic acid decarboxylase.</title>
        <authorList>
            <person name="Horn S."/>
            <person name="Maimanakos J."/>
            <person name="Streit W.R."/>
        </authorList>
    </citation>
    <scope>NUCLEOTIDE SEQUENCE</scope>
    <source>
        <strain evidence="1">HH01</strain>
    </source>
</reference>
<organism evidence="1">
    <name type="scientific">Variovorax sp. HH01</name>
    <dbReference type="NCBI Taxonomy" id="1084736"/>
    <lineage>
        <taxon>Bacteria</taxon>
        <taxon>Pseudomonadati</taxon>
        <taxon>Pseudomonadota</taxon>
        <taxon>Betaproteobacteria</taxon>
        <taxon>Burkholderiales</taxon>
        <taxon>Comamonadaceae</taxon>
        <taxon>Variovorax</taxon>
    </lineage>
</organism>